<dbReference type="InterPro" id="IPR036812">
    <property type="entry name" value="NAD(P)_OxRdtase_dom_sf"/>
</dbReference>
<keyword evidence="3" id="KW-1185">Reference proteome</keyword>
<sequence>MQGIALAWLLHQPHVASVIVGAKMVARFDDSLGASEIMLSPDEVAQLEAASRIAPEYPAWMQRTREVAAKPPLGKPINAIE</sequence>
<evidence type="ECO:0000313" key="2">
    <source>
        <dbReference type="EMBL" id="RCW81187.1"/>
    </source>
</evidence>
<gene>
    <name evidence="2" type="ORF">C7476_11149</name>
</gene>
<dbReference type="Gene3D" id="3.20.20.100">
    <property type="entry name" value="NADP-dependent oxidoreductase domain"/>
    <property type="match status" value="1"/>
</dbReference>
<reference evidence="2 3" key="1">
    <citation type="submission" date="2018-07" db="EMBL/GenBank/DDBJ databases">
        <title>Genomic Encyclopedia of Type Strains, Phase III (KMG-III): the genomes of soil and plant-associated and newly described type strains.</title>
        <authorList>
            <person name="Whitman W."/>
        </authorList>
    </citation>
    <scope>NUCLEOTIDE SEQUENCE [LARGE SCALE GENOMIC DNA]</scope>
    <source>
        <strain evidence="2 3">31-25a</strain>
    </source>
</reference>
<dbReference type="Pfam" id="PF00248">
    <property type="entry name" value="Aldo_ket_red"/>
    <property type="match status" value="1"/>
</dbReference>
<dbReference type="AlphaFoldDB" id="A0A368YQI3"/>
<evidence type="ECO:0000313" key="3">
    <source>
        <dbReference type="Proteomes" id="UP000253324"/>
    </source>
</evidence>
<name>A0A368YQI3_9HYPH</name>
<protein>
    <submittedName>
        <fullName evidence="2">Aldo/keto reductase family protein</fullName>
    </submittedName>
</protein>
<evidence type="ECO:0000259" key="1">
    <source>
        <dbReference type="Pfam" id="PF00248"/>
    </source>
</evidence>
<dbReference type="SUPFAM" id="SSF51430">
    <property type="entry name" value="NAD(P)-linked oxidoreductase"/>
    <property type="match status" value="1"/>
</dbReference>
<organism evidence="2 3">
    <name type="scientific">Phyllobacterium bourgognense</name>
    <dbReference type="NCBI Taxonomy" id="314236"/>
    <lineage>
        <taxon>Bacteria</taxon>
        <taxon>Pseudomonadati</taxon>
        <taxon>Pseudomonadota</taxon>
        <taxon>Alphaproteobacteria</taxon>
        <taxon>Hyphomicrobiales</taxon>
        <taxon>Phyllobacteriaceae</taxon>
        <taxon>Phyllobacterium</taxon>
    </lineage>
</organism>
<proteinExistence type="predicted"/>
<dbReference type="Proteomes" id="UP000253324">
    <property type="component" value="Unassembled WGS sequence"/>
</dbReference>
<comment type="caution">
    <text evidence="2">The sequence shown here is derived from an EMBL/GenBank/DDBJ whole genome shotgun (WGS) entry which is preliminary data.</text>
</comment>
<dbReference type="InterPro" id="IPR023210">
    <property type="entry name" value="NADP_OxRdtase_dom"/>
</dbReference>
<accession>A0A368YQI3</accession>
<dbReference type="RefSeq" id="WP_210207802.1">
    <property type="nucleotide sequence ID" value="NZ_QPJM01000011.1"/>
</dbReference>
<dbReference type="EMBL" id="QPJM01000011">
    <property type="protein sequence ID" value="RCW81187.1"/>
    <property type="molecule type" value="Genomic_DNA"/>
</dbReference>
<feature type="domain" description="NADP-dependent oxidoreductase" evidence="1">
    <location>
        <begin position="3"/>
        <end position="50"/>
    </location>
</feature>